<sequence>MIGRRIERILRTASMALVLAGAARAEAARSVAPECVSGPTRQEALAGLGERGEMILASGDRAVLDGIRWPVEDDGAARAWMLDHRHRTLTLVPRGEIDRWGRMHVDAAVSDEAIDLAGGLIEEGLAYADAGERDTLCRPALLTLESGARAAARGLWRAGVREGRDGAALREATGRFIVAQGRVVNVGERPARTYLDFAKRGEDGLTVTVSKRTWRRLRERGLNVATLRGRIVRVRGIVEAWRGPTLDIASADMIEVLDEERTLRR</sequence>
<dbReference type="InterPro" id="IPR035437">
    <property type="entry name" value="SNase_OB-fold_sf"/>
</dbReference>
<dbReference type="Gene3D" id="2.40.50.90">
    <property type="match status" value="1"/>
</dbReference>
<dbReference type="AlphaFoldDB" id="A0A679K6B4"/>
<dbReference type="EMBL" id="LR743511">
    <property type="protein sequence ID" value="CAA2143309.1"/>
    <property type="molecule type" value="Genomic_DNA"/>
</dbReference>
<evidence type="ECO:0000313" key="2">
    <source>
        <dbReference type="EMBL" id="CAA2143309.1"/>
    </source>
</evidence>
<evidence type="ECO:0008006" key="3">
    <source>
        <dbReference type="Google" id="ProtNLM"/>
    </source>
</evidence>
<accession>A0A679K6B4</accession>
<dbReference type="SUPFAM" id="SSF50199">
    <property type="entry name" value="Staphylococcal nuclease"/>
    <property type="match status" value="1"/>
</dbReference>
<protein>
    <recommendedName>
        <fullName evidence="3">DNA-binding protein</fullName>
    </recommendedName>
</protein>
<proteinExistence type="predicted"/>
<reference evidence="2" key="1">
    <citation type="submission" date="2019-12" db="EMBL/GenBank/DDBJ databases">
        <authorList>
            <person name="Cremers G."/>
        </authorList>
    </citation>
    <scope>NUCLEOTIDE SEQUENCE</scope>
    <source>
        <strain evidence="2">Mbul2</strain>
    </source>
</reference>
<name>A0A679K6B4_9HYPH</name>
<evidence type="ECO:0000256" key="1">
    <source>
        <dbReference type="SAM" id="SignalP"/>
    </source>
</evidence>
<gene>
    <name evidence="2" type="ORF">MBLL_02756</name>
</gene>
<organism evidence="2">
    <name type="scientific">Methylobacterium bullatum</name>
    <dbReference type="NCBI Taxonomy" id="570505"/>
    <lineage>
        <taxon>Bacteria</taxon>
        <taxon>Pseudomonadati</taxon>
        <taxon>Pseudomonadota</taxon>
        <taxon>Alphaproteobacteria</taxon>
        <taxon>Hyphomicrobiales</taxon>
        <taxon>Methylobacteriaceae</taxon>
        <taxon>Methylobacterium</taxon>
    </lineage>
</organism>
<keyword evidence="1" id="KW-0732">Signal</keyword>
<feature type="chain" id="PRO_5025500835" description="DNA-binding protein" evidence="1">
    <location>
        <begin position="28"/>
        <end position="265"/>
    </location>
</feature>
<feature type="signal peptide" evidence="1">
    <location>
        <begin position="1"/>
        <end position="27"/>
    </location>
</feature>